<proteinExistence type="predicted"/>
<reference evidence="2 3" key="1">
    <citation type="submission" date="2018-08" db="EMBL/GenBank/DDBJ databases">
        <title>Jishengella sp. nov., isolated from a root of Azadirachta indica A. Juss. var. siamensis Valenton.</title>
        <authorList>
            <person name="Kuncharoen N."/>
            <person name="Tanasupawat S."/>
            <person name="Kudo T."/>
            <person name="Ohkuma M."/>
        </authorList>
    </citation>
    <scope>NUCLEOTIDE SEQUENCE [LARGE SCALE GENOMIC DNA]</scope>
    <source>
        <strain evidence="2 3">AZ1-13</strain>
    </source>
</reference>
<dbReference type="AlphaFoldDB" id="A0A418MZE2"/>
<keyword evidence="1" id="KW-1133">Transmembrane helix</keyword>
<gene>
    <name evidence="2" type="ORF">D2L64_07040</name>
</gene>
<evidence type="ECO:0000313" key="3">
    <source>
        <dbReference type="Proteomes" id="UP000283832"/>
    </source>
</evidence>
<keyword evidence="1" id="KW-0472">Membrane</keyword>
<dbReference type="Pfam" id="PF06197">
    <property type="entry name" value="DUF998"/>
    <property type="match status" value="1"/>
</dbReference>
<dbReference type="OrthoDB" id="8159487at2"/>
<organism evidence="2 3">
    <name type="scientific">Micromonospora radicis</name>
    <dbReference type="NCBI Taxonomy" id="1894971"/>
    <lineage>
        <taxon>Bacteria</taxon>
        <taxon>Bacillati</taxon>
        <taxon>Actinomycetota</taxon>
        <taxon>Actinomycetes</taxon>
        <taxon>Micromonosporales</taxon>
        <taxon>Micromonosporaceae</taxon>
        <taxon>Micromonospora</taxon>
    </lineage>
</organism>
<dbReference type="Proteomes" id="UP000283832">
    <property type="component" value="Unassembled WGS sequence"/>
</dbReference>
<dbReference type="EMBL" id="QXEC01000004">
    <property type="protein sequence ID" value="RIV40112.1"/>
    <property type="molecule type" value="Genomic_DNA"/>
</dbReference>
<feature type="transmembrane region" description="Helical" evidence="1">
    <location>
        <begin position="45"/>
        <end position="67"/>
    </location>
</feature>
<name>A0A418MZE2_9ACTN</name>
<feature type="transmembrane region" description="Helical" evidence="1">
    <location>
        <begin position="121"/>
        <end position="140"/>
    </location>
</feature>
<evidence type="ECO:0000256" key="1">
    <source>
        <dbReference type="SAM" id="Phobius"/>
    </source>
</evidence>
<accession>A0A418MZE2</accession>
<evidence type="ECO:0000313" key="2">
    <source>
        <dbReference type="EMBL" id="RIV40112.1"/>
    </source>
</evidence>
<feature type="transmembrane region" description="Helical" evidence="1">
    <location>
        <begin position="180"/>
        <end position="198"/>
    </location>
</feature>
<feature type="transmembrane region" description="Helical" evidence="1">
    <location>
        <begin position="146"/>
        <end position="168"/>
    </location>
</feature>
<feature type="transmembrane region" description="Helical" evidence="1">
    <location>
        <begin position="6"/>
        <end position="24"/>
    </location>
</feature>
<sequence>MQVSLVAGIAGTALFVLVFLLDGLTRPGYDPTRHPVSALALGRRGWIQTVNFLVSGLLVTAAGPGVAATTGSAWPAGAVTVFGLALVASGVFPMDPMRGYPPGTPDSTPETFSRPHRLHDWAGLVVFVALPAAALAAALTVDVLPWAVLSGVAAAGLVALLLWFSVAWERDSPRAGLIQRGYIVAGWAWLGALCWHLLP</sequence>
<dbReference type="InterPro" id="IPR009339">
    <property type="entry name" value="DUF998"/>
</dbReference>
<keyword evidence="1" id="KW-0812">Transmembrane</keyword>
<feature type="transmembrane region" description="Helical" evidence="1">
    <location>
        <begin position="73"/>
        <end position="92"/>
    </location>
</feature>
<protein>
    <submittedName>
        <fullName evidence="2">DUF998 domain-containing protein</fullName>
    </submittedName>
</protein>
<keyword evidence="3" id="KW-1185">Reference proteome</keyword>
<comment type="caution">
    <text evidence="2">The sequence shown here is derived from an EMBL/GenBank/DDBJ whole genome shotgun (WGS) entry which is preliminary data.</text>
</comment>